<dbReference type="GO" id="GO:0005634">
    <property type="term" value="C:nucleus"/>
    <property type="evidence" value="ECO:0007669"/>
    <property type="project" value="TreeGrafter"/>
</dbReference>
<reference evidence="4" key="1">
    <citation type="journal article" date="2020" name="Fungal Divers.">
        <title>Resolving the Mortierellaceae phylogeny through synthesis of multi-gene phylogenetics and phylogenomics.</title>
        <authorList>
            <person name="Vandepol N."/>
            <person name="Liber J."/>
            <person name="Desiro A."/>
            <person name="Na H."/>
            <person name="Kennedy M."/>
            <person name="Barry K."/>
            <person name="Grigoriev I.V."/>
            <person name="Miller A.N."/>
            <person name="O'Donnell K."/>
            <person name="Stajich J.E."/>
            <person name="Bonito G."/>
        </authorList>
    </citation>
    <scope>NUCLEOTIDE SEQUENCE</scope>
    <source>
        <strain evidence="4">NVP1</strain>
    </source>
</reference>
<comment type="similarity">
    <text evidence="1">Belongs to the 5'-3' exonuclease family.</text>
</comment>
<dbReference type="GO" id="GO:0003723">
    <property type="term" value="F:RNA binding"/>
    <property type="evidence" value="ECO:0007669"/>
    <property type="project" value="TreeGrafter"/>
</dbReference>
<protein>
    <recommendedName>
        <fullName evidence="3">Xrn1 N-terminal domain-containing protein</fullName>
    </recommendedName>
</protein>
<keyword evidence="5" id="KW-1185">Reference proteome</keyword>
<organism evidence="4 5">
    <name type="scientific">Podila minutissima</name>
    <dbReference type="NCBI Taxonomy" id="64525"/>
    <lineage>
        <taxon>Eukaryota</taxon>
        <taxon>Fungi</taxon>
        <taxon>Fungi incertae sedis</taxon>
        <taxon>Mucoromycota</taxon>
        <taxon>Mortierellomycotina</taxon>
        <taxon>Mortierellomycetes</taxon>
        <taxon>Mortierellales</taxon>
        <taxon>Mortierellaceae</taxon>
        <taxon>Podila</taxon>
    </lineage>
</organism>
<dbReference type="EMBL" id="JAAAUY010000190">
    <property type="protein sequence ID" value="KAF9333646.1"/>
    <property type="molecule type" value="Genomic_DNA"/>
</dbReference>
<feature type="domain" description="Xrn1 N-terminal" evidence="3">
    <location>
        <begin position="1"/>
        <end position="102"/>
    </location>
</feature>
<dbReference type="GO" id="GO:0016075">
    <property type="term" value="P:rRNA catabolic process"/>
    <property type="evidence" value="ECO:0007669"/>
    <property type="project" value="TreeGrafter"/>
</dbReference>
<evidence type="ECO:0000259" key="3">
    <source>
        <dbReference type="Pfam" id="PF03159"/>
    </source>
</evidence>
<feature type="region of interest" description="Disordered" evidence="2">
    <location>
        <begin position="338"/>
        <end position="384"/>
    </location>
</feature>
<evidence type="ECO:0000256" key="2">
    <source>
        <dbReference type="SAM" id="MobiDB-lite"/>
    </source>
</evidence>
<dbReference type="PANTHER" id="PTHR12341">
    <property type="entry name" value="5'-&gt;3' EXORIBONUCLEASE"/>
    <property type="match status" value="1"/>
</dbReference>
<sequence>MGIKQVKFSDWFQRRFPNVGQVVHNGQCIKFDSVFIDVNCILHPALRSSKTETHFVKKLFRILDLLLDQFVPGRICYLSIDGPAPLAKMLTQKARRLSKSVSKSKGISSLQATPGCPFMTRVEQYLSYYTVRYLQQRRNQGISPDLKFVIDHSNNPGEGESKIIENIVLQAANIRERPCAIVSMDSDAVLQAIALGMPNIHVVRKDGPSPGTVLSIDKFMHALEQTFPGESNRVRLDFCALCLFRGNDYLRGMSVGLEKLWKAYLYTRLVDPLIQSRKSKFLIETDFKTFDLVFLRQLMLNSEMHPSELELRVGQVGIAEPVVEGRVGRAVVVEKEDEYGLESDKESVGGQSDGNDNIDAEDSDSDSEPGDLESEDKEDEELDVKSYSVQKHLVGILWNLEMYCSGKCPDVAYVYDFQYAPPRRAITAYVTALAQTKGTQDLTPASTSKNLAPAKSDRQYLHPLVCALILIPPTTGSSYLPVSVEQIHQNVVSAHRRYLTFDEMDQVDSEVKATLAHLRHSRVHEDKIAADEVSALYVTRQPYIWTRVRVLNLNRAPATMPQSPTAILAHLNPKDQVDGNAKPFLNLHPQPDIIRNAVRGLPPSQEAHAVWTVPSRQKVLTSKGKHPVEIQLQGLLTATTTAHLVRQKGLRLFLQMASAQVKARGRPESPLAAGLARTNQSQAKIGRRDREMLI</sequence>
<evidence type="ECO:0000256" key="1">
    <source>
        <dbReference type="ARBA" id="ARBA00038299"/>
    </source>
</evidence>
<name>A0A9P5SMG4_9FUNG</name>
<evidence type="ECO:0000313" key="4">
    <source>
        <dbReference type="EMBL" id="KAF9333646.1"/>
    </source>
</evidence>
<comment type="caution">
    <text evidence="4">The sequence shown here is derived from an EMBL/GenBank/DDBJ whole genome shotgun (WGS) entry which is preliminary data.</text>
</comment>
<dbReference type="GO" id="GO:0004534">
    <property type="term" value="F:5'-3' RNA exonuclease activity"/>
    <property type="evidence" value="ECO:0007669"/>
    <property type="project" value="TreeGrafter"/>
</dbReference>
<dbReference type="Gene3D" id="3.40.50.12390">
    <property type="match status" value="1"/>
</dbReference>
<feature type="compositionally biased region" description="Acidic residues" evidence="2">
    <location>
        <begin position="356"/>
        <end position="382"/>
    </location>
</feature>
<dbReference type="Proteomes" id="UP000696485">
    <property type="component" value="Unassembled WGS sequence"/>
</dbReference>
<dbReference type="InterPro" id="IPR027073">
    <property type="entry name" value="5_3_exoribonuclease"/>
</dbReference>
<dbReference type="AlphaFoldDB" id="A0A9P5SMG4"/>
<dbReference type="PANTHER" id="PTHR12341:SF7">
    <property type="entry name" value="5'-3' EXORIBONUCLEASE 1"/>
    <property type="match status" value="1"/>
</dbReference>
<proteinExistence type="inferred from homology"/>
<evidence type="ECO:0000313" key="5">
    <source>
        <dbReference type="Proteomes" id="UP000696485"/>
    </source>
</evidence>
<dbReference type="Pfam" id="PF03159">
    <property type="entry name" value="XRN_N"/>
    <property type="match status" value="1"/>
</dbReference>
<dbReference type="GO" id="GO:0000956">
    <property type="term" value="P:nuclear-transcribed mRNA catabolic process"/>
    <property type="evidence" value="ECO:0007669"/>
    <property type="project" value="TreeGrafter"/>
</dbReference>
<dbReference type="InterPro" id="IPR004859">
    <property type="entry name" value="Xrn1_N"/>
</dbReference>
<accession>A0A9P5SMG4</accession>
<gene>
    <name evidence="4" type="ORF">BG006_003348</name>
</gene>